<gene>
    <name evidence="1" type="ORF">T07_5644</name>
</gene>
<dbReference type="AlphaFoldDB" id="A0A0V0RBW4"/>
<dbReference type="Proteomes" id="UP000054630">
    <property type="component" value="Unassembled WGS sequence"/>
</dbReference>
<comment type="caution">
    <text evidence="1">The sequence shown here is derived from an EMBL/GenBank/DDBJ whole genome shotgun (WGS) entry which is preliminary data.</text>
</comment>
<keyword evidence="2" id="KW-1185">Reference proteome</keyword>
<proteinExistence type="predicted"/>
<accession>A0A0V0RBW4</accession>
<evidence type="ECO:0000313" key="1">
    <source>
        <dbReference type="EMBL" id="KRX11967.1"/>
    </source>
</evidence>
<reference evidence="1 2" key="1">
    <citation type="submission" date="2015-01" db="EMBL/GenBank/DDBJ databases">
        <title>Evolution of Trichinella species and genotypes.</title>
        <authorList>
            <person name="Korhonen P.K."/>
            <person name="Edoardo P."/>
            <person name="Giuseppe L.R."/>
            <person name="Gasser R.B."/>
        </authorList>
    </citation>
    <scope>NUCLEOTIDE SEQUENCE [LARGE SCALE GENOMIC DNA]</scope>
    <source>
        <strain evidence="1">ISS37</strain>
    </source>
</reference>
<sequence>MVTTLWLLIKIHDSECEQDFHSVNLTVEPYNYPTGMRGVLILSSNSPPEMKHISQNVKLFLSPSSTSTQLWVIVLYLCLEV</sequence>
<name>A0A0V0RBW4_9BILA</name>
<protein>
    <submittedName>
        <fullName evidence="1">Uncharacterized protein</fullName>
    </submittedName>
</protein>
<organism evidence="1 2">
    <name type="scientific">Trichinella nelsoni</name>
    <dbReference type="NCBI Taxonomy" id="6336"/>
    <lineage>
        <taxon>Eukaryota</taxon>
        <taxon>Metazoa</taxon>
        <taxon>Ecdysozoa</taxon>
        <taxon>Nematoda</taxon>
        <taxon>Enoplea</taxon>
        <taxon>Dorylaimia</taxon>
        <taxon>Trichinellida</taxon>
        <taxon>Trichinellidae</taxon>
        <taxon>Trichinella</taxon>
    </lineage>
</organism>
<evidence type="ECO:0000313" key="2">
    <source>
        <dbReference type="Proteomes" id="UP000054630"/>
    </source>
</evidence>
<dbReference type="EMBL" id="JYDL01001021">
    <property type="protein sequence ID" value="KRX11967.1"/>
    <property type="molecule type" value="Genomic_DNA"/>
</dbReference>